<keyword evidence="5" id="KW-1185">Reference proteome</keyword>
<feature type="region of interest" description="Disordered" evidence="2">
    <location>
        <begin position="308"/>
        <end position="331"/>
    </location>
</feature>
<dbReference type="PANTHER" id="PTHR11360">
    <property type="entry name" value="MONOCARBOXYLATE TRANSPORTER"/>
    <property type="match status" value="1"/>
</dbReference>
<evidence type="ECO:0000313" key="5">
    <source>
        <dbReference type="Proteomes" id="UP000472277"/>
    </source>
</evidence>
<reference evidence="4" key="1">
    <citation type="submission" date="2025-08" db="UniProtKB">
        <authorList>
            <consortium name="Ensembl"/>
        </authorList>
    </citation>
    <scope>IDENTIFICATION</scope>
</reference>
<keyword evidence="3" id="KW-0812">Transmembrane</keyword>
<feature type="transmembrane region" description="Helical" evidence="3">
    <location>
        <begin position="224"/>
        <end position="245"/>
    </location>
</feature>
<comment type="subcellular location">
    <subcellularLocation>
        <location evidence="1">Membrane</location>
        <topology evidence="1">Multi-pass membrane protein</topology>
    </subcellularLocation>
</comment>
<keyword evidence="3" id="KW-1133">Transmembrane helix</keyword>
<dbReference type="GO" id="GO:0016020">
    <property type="term" value="C:membrane"/>
    <property type="evidence" value="ECO:0007669"/>
    <property type="project" value="UniProtKB-SubCell"/>
</dbReference>
<reference evidence="4" key="2">
    <citation type="submission" date="2025-09" db="UniProtKB">
        <authorList>
            <consortium name="Ensembl"/>
        </authorList>
    </citation>
    <scope>IDENTIFICATION</scope>
</reference>
<dbReference type="Ensembl" id="ENSSTUT00000068077.1">
    <property type="protein sequence ID" value="ENSSTUP00000064414.1"/>
    <property type="gene ID" value="ENSSTUG00000028002.1"/>
</dbReference>
<dbReference type="Proteomes" id="UP000472277">
    <property type="component" value="Chromosome 32"/>
</dbReference>
<sequence>MKNMSVVKLTVLSKPSLLFHLSPFLLLLSPLSSSLSPPLLFPLSPFLPLSPLPFFPHSPSPSPLPPLSSSPSLPFSPSLLFPLSLPLSLSPPLPFSPSLLFPLSPLPPLSLSLPLSLSPPLPLSPSLLFPLSPPLSSSPSLSSSLSLSLPPAPLSTVLSNRFGYRPVVMLGGFLISLGTISSAFVSSINEMYVTIGIVSGLGYCLTFLPTVTILSQYFNRRRSLVTALASSGESFAMFAFAPAFMALKEIIGWRHCLIVIGLMQASVIGCGALLRPIIIRPVQEVSGEVSNKEKLSVKLQTVYELENEDTQTNVSSGESEESGDSGVTSLSASSADLRVTTATQDPSETRALMEDQGEKNQGGQATLGTPQNQLEAGEKEQGEAGPLVQPSRPKLLDFSVLKDGAFICYSLFGLFATLGFFAPSLYIIELSKSRGVHPEKSAYMLSVMAVSEVCGRLSIGVILNKVRMRKTQVLLGCVVLLCLVLLAFTLVTEFWGLAACCCLYGFLMGTVGSTHIPMLAEDDVVGIERMPSSVGVYVCIQSFAGLAGPPLGGLLVDKTQNYGSAFYSCAVGMGLGAIFLAMVGPAKSGLCHRGKTRKQEEEGEEERGGEEEEKVSQDSGSADYLDVDLAVETIPAKWSPKQETNVV</sequence>
<feature type="transmembrane region" description="Helical" evidence="3">
    <location>
        <begin position="167"/>
        <end position="185"/>
    </location>
</feature>
<accession>A0A674AYR7</accession>
<dbReference type="FunFam" id="1.20.1250.20:FF:000326">
    <property type="entry name" value="Solute carrier family 16 member 6"/>
    <property type="match status" value="1"/>
</dbReference>
<organism evidence="4 5">
    <name type="scientific">Salmo trutta</name>
    <name type="common">Brown trout</name>
    <dbReference type="NCBI Taxonomy" id="8032"/>
    <lineage>
        <taxon>Eukaryota</taxon>
        <taxon>Metazoa</taxon>
        <taxon>Chordata</taxon>
        <taxon>Craniata</taxon>
        <taxon>Vertebrata</taxon>
        <taxon>Euteleostomi</taxon>
        <taxon>Actinopterygii</taxon>
        <taxon>Neopterygii</taxon>
        <taxon>Teleostei</taxon>
        <taxon>Protacanthopterygii</taxon>
        <taxon>Salmoniformes</taxon>
        <taxon>Salmonidae</taxon>
        <taxon>Salmoninae</taxon>
        <taxon>Salmo</taxon>
    </lineage>
</organism>
<feature type="compositionally biased region" description="Acidic residues" evidence="2">
    <location>
        <begin position="601"/>
        <end position="613"/>
    </location>
</feature>
<name>A0A674AYR7_SALTR</name>
<evidence type="ECO:0000313" key="4">
    <source>
        <dbReference type="Ensembl" id="ENSSTUP00000064414.1"/>
    </source>
</evidence>
<feature type="transmembrane region" description="Helical" evidence="3">
    <location>
        <begin position="191"/>
        <end position="212"/>
    </location>
</feature>
<feature type="transmembrane region" description="Helical" evidence="3">
    <location>
        <begin position="406"/>
        <end position="428"/>
    </location>
</feature>
<feature type="transmembrane region" description="Helical" evidence="3">
    <location>
        <begin position="534"/>
        <end position="556"/>
    </location>
</feature>
<feature type="transmembrane region" description="Helical" evidence="3">
    <location>
        <begin position="562"/>
        <end position="583"/>
    </location>
</feature>
<feature type="region of interest" description="Disordered" evidence="2">
    <location>
        <begin position="591"/>
        <end position="622"/>
    </location>
</feature>
<dbReference type="InterPro" id="IPR050327">
    <property type="entry name" value="Proton-linked_MCT"/>
</dbReference>
<evidence type="ECO:0000256" key="3">
    <source>
        <dbReference type="SAM" id="Phobius"/>
    </source>
</evidence>
<dbReference type="Gene3D" id="1.20.1250.20">
    <property type="entry name" value="MFS general substrate transporter like domains"/>
    <property type="match status" value="2"/>
</dbReference>
<dbReference type="InParanoid" id="A0A674AYR7"/>
<dbReference type="GO" id="GO:0008028">
    <property type="term" value="F:monocarboxylic acid transmembrane transporter activity"/>
    <property type="evidence" value="ECO:0007669"/>
    <property type="project" value="TreeGrafter"/>
</dbReference>
<keyword evidence="3" id="KW-0472">Membrane</keyword>
<dbReference type="InterPro" id="IPR036259">
    <property type="entry name" value="MFS_trans_sf"/>
</dbReference>
<evidence type="ECO:0000256" key="1">
    <source>
        <dbReference type="ARBA" id="ARBA00004141"/>
    </source>
</evidence>
<gene>
    <name evidence="4" type="primary">SLC16A6</name>
    <name evidence="4" type="synonym">LOC115171930</name>
</gene>
<dbReference type="SUPFAM" id="SSF103473">
    <property type="entry name" value="MFS general substrate transporter"/>
    <property type="match status" value="1"/>
</dbReference>
<protein>
    <submittedName>
        <fullName evidence="4">Solute carrier family 16 member 6</fullName>
    </submittedName>
</protein>
<proteinExistence type="predicted"/>
<dbReference type="PANTHER" id="PTHR11360:SF20">
    <property type="entry name" value="MONOCARBOXYLATE TRANSPORTER 7"/>
    <property type="match status" value="1"/>
</dbReference>
<dbReference type="AlphaFoldDB" id="A0A674AYR7"/>
<dbReference type="FunCoup" id="A0A674AYR7">
    <property type="interactions" value="32"/>
</dbReference>
<feature type="transmembrane region" description="Helical" evidence="3">
    <location>
        <begin position="251"/>
        <end position="274"/>
    </location>
</feature>
<evidence type="ECO:0000256" key="2">
    <source>
        <dbReference type="SAM" id="MobiDB-lite"/>
    </source>
</evidence>
<feature type="transmembrane region" description="Helical" evidence="3">
    <location>
        <begin position="440"/>
        <end position="459"/>
    </location>
</feature>
<dbReference type="Pfam" id="PF07690">
    <property type="entry name" value="MFS_1"/>
    <property type="match status" value="1"/>
</dbReference>
<feature type="transmembrane region" description="Helical" evidence="3">
    <location>
        <begin position="471"/>
        <end position="488"/>
    </location>
</feature>
<dbReference type="InterPro" id="IPR011701">
    <property type="entry name" value="MFS"/>
</dbReference>
<dbReference type="GeneTree" id="ENSGT00940000155575"/>